<dbReference type="EMBL" id="CBSW010000052">
    <property type="protein sequence ID" value="CDG95659.1"/>
    <property type="molecule type" value="Genomic_DNA"/>
</dbReference>
<dbReference type="PIRSF" id="PIRSF029394">
    <property type="entry name" value="UCP029394"/>
    <property type="match status" value="1"/>
</dbReference>
<dbReference type="InterPro" id="IPR032710">
    <property type="entry name" value="NTF2-like_dom_sf"/>
</dbReference>
<sequence>MNNARELIAHRSIMELHQWIEDVFTNDQQKGAASLEKLLSCFSPEFSMITTRGHTAFFVQVSELFHQNIGNKPGLKIEIDSIKTLVNTGDTVVCQYRETHCMNDIKQARWSVVIIEFKEGNALWRYLHETSIVV</sequence>
<proteinExistence type="predicted"/>
<reference evidence="1" key="1">
    <citation type="submission" date="2013-07" db="EMBL/GenBank/DDBJ databases">
        <title>Sub-species coevolution in mutualistic symbiosis.</title>
        <authorList>
            <person name="Murfin K."/>
            <person name="Klassen J."/>
            <person name="Lee M."/>
            <person name="Forst S."/>
            <person name="Stock P."/>
            <person name="Goodrich-Blair H."/>
        </authorList>
    </citation>
    <scope>NUCLEOTIDE SEQUENCE [LARGE SCALE GENOMIC DNA]</scope>
    <source>
        <strain evidence="1">Puntauvense</strain>
    </source>
</reference>
<dbReference type="RefSeq" id="WP_038215395.1">
    <property type="nucleotide sequence ID" value="NZ_CAWLWN010000133.1"/>
</dbReference>
<name>A0A077N9C4_XENBV</name>
<protein>
    <recommendedName>
        <fullName evidence="3">DUF4440 domain-containing protein</fullName>
    </recommendedName>
</protein>
<dbReference type="Proteomes" id="UP000028511">
    <property type="component" value="Unassembled WGS sequence"/>
</dbReference>
<accession>A0A077N9C4</accession>
<dbReference type="SUPFAM" id="SSF54427">
    <property type="entry name" value="NTF2-like"/>
    <property type="match status" value="1"/>
</dbReference>
<evidence type="ECO:0000313" key="1">
    <source>
        <dbReference type="EMBL" id="CDG95659.1"/>
    </source>
</evidence>
<evidence type="ECO:0008006" key="3">
    <source>
        <dbReference type="Google" id="ProtNLM"/>
    </source>
</evidence>
<gene>
    <name evidence="1" type="ORF">XBP1_1450062</name>
</gene>
<dbReference type="InterPro" id="IPR016918">
    <property type="entry name" value="UCP029394"/>
</dbReference>
<evidence type="ECO:0000313" key="2">
    <source>
        <dbReference type="Proteomes" id="UP000028511"/>
    </source>
</evidence>
<comment type="caution">
    <text evidence="1">The sequence shown here is derived from an EMBL/GenBank/DDBJ whole genome shotgun (WGS) entry which is preliminary data.</text>
</comment>
<dbReference type="Gene3D" id="3.10.450.50">
    <property type="match status" value="1"/>
</dbReference>
<dbReference type="HOGENOM" id="CLU_127523_1_0_6"/>
<dbReference type="AlphaFoldDB" id="A0A077N9C4"/>
<organism evidence="1 2">
    <name type="scientific">Xenorhabdus bovienii str. puntauvense</name>
    <dbReference type="NCBI Taxonomy" id="1398201"/>
    <lineage>
        <taxon>Bacteria</taxon>
        <taxon>Pseudomonadati</taxon>
        <taxon>Pseudomonadota</taxon>
        <taxon>Gammaproteobacteria</taxon>
        <taxon>Enterobacterales</taxon>
        <taxon>Morganellaceae</taxon>
        <taxon>Xenorhabdus</taxon>
    </lineage>
</organism>